<evidence type="ECO:0000313" key="2">
    <source>
        <dbReference type="EMBL" id="KAK2573972.1"/>
    </source>
</evidence>
<keyword evidence="3" id="KW-1185">Reference proteome</keyword>
<sequence>MRDNATRNDVKEAQRVEMTTGPLPAGTPQGVPPPYGPPQYNQQVGPVQGAPVGLPYGQQFGAVQAAPVGPPYGYNQQFGAVQAAPVGVYLSPHPAPVVTSEVKVELKAPAPNVVVVEPPERDCYFYCFDISGDYEWALLDFPASAALVYRWSRYSRSDASLDADCMLA</sequence>
<reference evidence="2" key="1">
    <citation type="journal article" date="2023" name="G3 (Bethesda)">
        <title>Whole genome assembly and annotation of the endangered Caribbean coral Acropora cervicornis.</title>
        <authorList>
            <person name="Selwyn J.D."/>
            <person name="Vollmer S.V."/>
        </authorList>
    </citation>
    <scope>NUCLEOTIDE SEQUENCE</scope>
    <source>
        <strain evidence="2">K2</strain>
    </source>
</reference>
<dbReference type="Proteomes" id="UP001249851">
    <property type="component" value="Unassembled WGS sequence"/>
</dbReference>
<name>A0AAD9R6I7_ACRCE</name>
<organism evidence="2 3">
    <name type="scientific">Acropora cervicornis</name>
    <name type="common">Staghorn coral</name>
    <dbReference type="NCBI Taxonomy" id="6130"/>
    <lineage>
        <taxon>Eukaryota</taxon>
        <taxon>Metazoa</taxon>
        <taxon>Cnidaria</taxon>
        <taxon>Anthozoa</taxon>
        <taxon>Hexacorallia</taxon>
        <taxon>Scleractinia</taxon>
        <taxon>Astrocoeniina</taxon>
        <taxon>Acroporidae</taxon>
        <taxon>Acropora</taxon>
    </lineage>
</organism>
<dbReference type="EMBL" id="JARQWQ010000001">
    <property type="protein sequence ID" value="KAK2573972.1"/>
    <property type="molecule type" value="Genomic_DNA"/>
</dbReference>
<evidence type="ECO:0000313" key="3">
    <source>
        <dbReference type="Proteomes" id="UP001249851"/>
    </source>
</evidence>
<protein>
    <submittedName>
        <fullName evidence="2">Uncharacterized protein</fullName>
    </submittedName>
</protein>
<gene>
    <name evidence="2" type="ORF">P5673_000082</name>
</gene>
<evidence type="ECO:0000256" key="1">
    <source>
        <dbReference type="SAM" id="MobiDB-lite"/>
    </source>
</evidence>
<comment type="caution">
    <text evidence="2">The sequence shown here is derived from an EMBL/GenBank/DDBJ whole genome shotgun (WGS) entry which is preliminary data.</text>
</comment>
<reference evidence="2" key="2">
    <citation type="journal article" date="2023" name="Science">
        <title>Genomic signatures of disease resistance in endangered staghorn corals.</title>
        <authorList>
            <person name="Vollmer S.V."/>
            <person name="Selwyn J.D."/>
            <person name="Despard B.A."/>
            <person name="Roesel C.L."/>
        </authorList>
    </citation>
    <scope>NUCLEOTIDE SEQUENCE</scope>
    <source>
        <strain evidence="2">K2</strain>
    </source>
</reference>
<proteinExistence type="predicted"/>
<accession>A0AAD9R6I7</accession>
<feature type="compositionally biased region" description="Basic and acidic residues" evidence="1">
    <location>
        <begin position="1"/>
        <end position="15"/>
    </location>
</feature>
<dbReference type="AlphaFoldDB" id="A0AAD9R6I7"/>
<feature type="region of interest" description="Disordered" evidence="1">
    <location>
        <begin position="1"/>
        <end position="35"/>
    </location>
</feature>